<gene>
    <name evidence="2" type="ORF">AVDCRST_MAG68-3325</name>
</gene>
<sequence>ENRTPRRPAPGLPRLPPRHTAGDQRARGGRGGSLPPRRRAHLRAAAGAGAGGRRHLPFRTPVQHLHRRGLPPVQHPGRAPAGGARGDDRGEPRLPPLVGHGQHPQPLPRDLRRHRGHRGVPVRAPGGDRHHRDVHAPQRAPGGPHGVDGPGPRVGAQRADAARHGGRQRGRAEDEVRHRVWRRRGAGDQHRAGAVDVRGAGALPPGHRAGAQHVVRRRAGAHLHQHLDGDGRQGLPGVRHGAGERRLSPGGHARHCGPAAPQRARAGRRRAGRAHPRRRGGGAGRDRRQDGADGDHRRAAQPDPRAGPPAHPRVEGGGAALPPGRAPAGGAPARGLRRAHAAADAAGAGRVVPARLEPPQPGDRARPAGGAGHGVRGPGGGGL</sequence>
<feature type="compositionally biased region" description="Basic residues" evidence="1">
    <location>
        <begin position="111"/>
        <end position="120"/>
    </location>
</feature>
<feature type="compositionally biased region" description="Basic residues" evidence="1">
    <location>
        <begin position="214"/>
        <end position="224"/>
    </location>
</feature>
<dbReference type="AlphaFoldDB" id="A0A6J4LZS0"/>
<feature type="non-terminal residue" evidence="2">
    <location>
        <position position="1"/>
    </location>
</feature>
<dbReference type="EMBL" id="CADCTW010000159">
    <property type="protein sequence ID" value="CAA9346066.1"/>
    <property type="molecule type" value="Genomic_DNA"/>
</dbReference>
<name>A0A6J4LZS0_9BACT</name>
<evidence type="ECO:0000313" key="2">
    <source>
        <dbReference type="EMBL" id="CAA9346066.1"/>
    </source>
</evidence>
<feature type="compositionally biased region" description="Basic and acidic residues" evidence="1">
    <location>
        <begin position="126"/>
        <end position="136"/>
    </location>
</feature>
<feature type="compositionally biased region" description="Gly residues" evidence="1">
    <location>
        <begin position="369"/>
        <end position="383"/>
    </location>
</feature>
<evidence type="ECO:0000256" key="1">
    <source>
        <dbReference type="SAM" id="MobiDB-lite"/>
    </source>
</evidence>
<feature type="region of interest" description="Disordered" evidence="1">
    <location>
        <begin position="1"/>
        <end position="383"/>
    </location>
</feature>
<organism evidence="2">
    <name type="scientific">uncultured Gemmatimonadota bacterium</name>
    <dbReference type="NCBI Taxonomy" id="203437"/>
    <lineage>
        <taxon>Bacteria</taxon>
        <taxon>Pseudomonadati</taxon>
        <taxon>Gemmatimonadota</taxon>
        <taxon>environmental samples</taxon>
    </lineage>
</organism>
<feature type="non-terminal residue" evidence="2">
    <location>
        <position position="383"/>
    </location>
</feature>
<feature type="compositionally biased region" description="Low complexity" evidence="1">
    <location>
        <begin position="342"/>
        <end position="355"/>
    </location>
</feature>
<protein>
    <submittedName>
        <fullName evidence="2">SbcD_Mre11</fullName>
    </submittedName>
</protein>
<feature type="compositionally biased region" description="Low complexity" evidence="1">
    <location>
        <begin position="320"/>
        <end position="334"/>
    </location>
</feature>
<proteinExistence type="predicted"/>
<accession>A0A6J4LZS0</accession>
<feature type="compositionally biased region" description="Basic and acidic residues" evidence="1">
    <location>
        <begin position="284"/>
        <end position="300"/>
    </location>
</feature>
<feature type="compositionally biased region" description="Basic residues" evidence="1">
    <location>
        <begin position="265"/>
        <end position="280"/>
    </location>
</feature>
<feature type="compositionally biased region" description="Low complexity" evidence="1">
    <location>
        <begin position="150"/>
        <end position="159"/>
    </location>
</feature>
<reference evidence="2" key="1">
    <citation type="submission" date="2020-02" db="EMBL/GenBank/DDBJ databases">
        <authorList>
            <person name="Meier V. D."/>
        </authorList>
    </citation>
    <scope>NUCLEOTIDE SEQUENCE</scope>
    <source>
        <strain evidence="2">AVDCRST_MAG68</strain>
    </source>
</reference>